<organism evidence="2 3">
    <name type="scientific">Sorangium cellulosum</name>
    <name type="common">Polyangium cellulosum</name>
    <dbReference type="NCBI Taxonomy" id="56"/>
    <lineage>
        <taxon>Bacteria</taxon>
        <taxon>Pseudomonadati</taxon>
        <taxon>Myxococcota</taxon>
        <taxon>Polyangia</taxon>
        <taxon>Polyangiales</taxon>
        <taxon>Polyangiaceae</taxon>
        <taxon>Sorangium</taxon>
    </lineage>
</organism>
<dbReference type="Proteomes" id="UP000075635">
    <property type="component" value="Unassembled WGS sequence"/>
</dbReference>
<evidence type="ECO:0000313" key="2">
    <source>
        <dbReference type="EMBL" id="KYF83622.1"/>
    </source>
</evidence>
<protein>
    <submittedName>
        <fullName evidence="2">Uncharacterized protein</fullName>
    </submittedName>
</protein>
<dbReference type="AlphaFoldDB" id="A0A150RTQ2"/>
<evidence type="ECO:0000313" key="3">
    <source>
        <dbReference type="Proteomes" id="UP000075635"/>
    </source>
</evidence>
<dbReference type="EMBL" id="JEMB01002082">
    <property type="protein sequence ID" value="KYF83622.1"/>
    <property type="molecule type" value="Genomic_DNA"/>
</dbReference>
<evidence type="ECO:0000256" key="1">
    <source>
        <dbReference type="SAM" id="MobiDB-lite"/>
    </source>
</evidence>
<proteinExistence type="predicted"/>
<reference evidence="2 3" key="1">
    <citation type="submission" date="2014-02" db="EMBL/GenBank/DDBJ databases">
        <title>The small core and large imbalanced accessory genome model reveals a collaborative survival strategy of Sorangium cellulosum strains in nature.</title>
        <authorList>
            <person name="Han K."/>
            <person name="Peng R."/>
            <person name="Blom J."/>
            <person name="Li Y.-Z."/>
        </authorList>
    </citation>
    <scope>NUCLEOTIDE SEQUENCE [LARGE SCALE GENOMIC DNA]</scope>
    <source>
        <strain evidence="2 3">So0011-07</strain>
    </source>
</reference>
<comment type="caution">
    <text evidence="2">The sequence shown here is derived from an EMBL/GenBank/DDBJ whole genome shotgun (WGS) entry which is preliminary data.</text>
</comment>
<feature type="region of interest" description="Disordered" evidence="1">
    <location>
        <begin position="61"/>
        <end position="84"/>
    </location>
</feature>
<gene>
    <name evidence="2" type="ORF">BE17_47310</name>
</gene>
<accession>A0A150RTQ2</accession>
<name>A0A150RTQ2_SORCE</name>
<sequence length="84" mass="9072">MLSRRKEGLAMPTCRECDSEVDELKTIKVGTKKKKVCEDCADRAAQEGAIAEESEAVVQQMMGDDGLQGKTLSPTPGGPPRRAH</sequence>